<keyword evidence="3" id="KW-0378">Hydrolase</keyword>
<organism evidence="3 4">
    <name type="scientific">Apilactobacillus apisilvae</name>
    <dbReference type="NCBI Taxonomy" id="2923364"/>
    <lineage>
        <taxon>Bacteria</taxon>
        <taxon>Bacillati</taxon>
        <taxon>Bacillota</taxon>
        <taxon>Bacilli</taxon>
        <taxon>Lactobacillales</taxon>
        <taxon>Lactobacillaceae</taxon>
        <taxon>Apilactobacillus</taxon>
    </lineage>
</organism>
<dbReference type="Proteomes" id="UP000831859">
    <property type="component" value="Chromosome"/>
</dbReference>
<dbReference type="GO" id="GO:0004519">
    <property type="term" value="F:endonuclease activity"/>
    <property type="evidence" value="ECO:0007669"/>
    <property type="project" value="UniProtKB-KW"/>
</dbReference>
<feature type="domain" description="Type VII secretion system protein EssD-like" evidence="2">
    <location>
        <begin position="162"/>
        <end position="219"/>
    </location>
</feature>
<keyword evidence="3" id="KW-0255">Endonuclease</keyword>
<evidence type="ECO:0000313" key="4">
    <source>
        <dbReference type="Proteomes" id="UP000831859"/>
    </source>
</evidence>
<evidence type="ECO:0000259" key="2">
    <source>
        <dbReference type="Pfam" id="PF13930"/>
    </source>
</evidence>
<dbReference type="PROSITE" id="PS51257">
    <property type="entry name" value="PROKAR_LIPOPROTEIN"/>
    <property type="match status" value="1"/>
</dbReference>
<proteinExistence type="predicted"/>
<dbReference type="EMBL" id="CP093362">
    <property type="protein sequence ID" value="UQS84914.1"/>
    <property type="molecule type" value="Genomic_DNA"/>
</dbReference>
<dbReference type="InterPro" id="IPR044929">
    <property type="entry name" value="DNA/RNA_non-sp_Endonuclease_sf"/>
</dbReference>
<gene>
    <name evidence="3" type="ORF">MOO46_06630</name>
</gene>
<evidence type="ECO:0000313" key="3">
    <source>
        <dbReference type="EMBL" id="UQS84914.1"/>
    </source>
</evidence>
<dbReference type="InterPro" id="IPR044927">
    <property type="entry name" value="Endonuclea_NS_2"/>
</dbReference>
<name>A0ABY4PGP2_9LACO</name>
<sequence length="299" mass="33865">MKIKRLVVSSLFLALLLTGCGSKKEENQSTVKDNNINIESKNDNTVDQKLDQLEYKSGDQSYIEINNNKSNLKTTDWKYNHVVYADLDNLNRTSTGNIAYLEHRNLASGSLRSSQTVQPTAWHQKFVDGSAIINRGHEIAYSISGGISLDGSYKPGLKSGDQNNIKNLFTQSAFSNQKVQTIYETKVRDALKEGKKVIYKVTPIFKGNNLMASGVHMQALSTDETLNFNIYLYNVQPGVKFDYATGRSKIDKSMTVPTPQGAPNFSNNNRSYKNNHHYARNYGSYNTHNYHRSYHHYNR</sequence>
<keyword evidence="3" id="KW-0540">Nuclease</keyword>
<protein>
    <submittedName>
        <fullName evidence="3">DNA/RNA non-specific endonuclease</fullName>
    </submittedName>
</protein>
<dbReference type="Pfam" id="PF13930">
    <property type="entry name" value="Endonuclea_NS_2"/>
    <property type="match status" value="1"/>
</dbReference>
<feature type="signal peptide" evidence="1">
    <location>
        <begin position="1"/>
        <end position="23"/>
    </location>
</feature>
<keyword evidence="4" id="KW-1185">Reference proteome</keyword>
<dbReference type="Gene3D" id="3.40.570.10">
    <property type="entry name" value="Extracellular Endonuclease, subunit A"/>
    <property type="match status" value="1"/>
</dbReference>
<dbReference type="RefSeq" id="WP_249510894.1">
    <property type="nucleotide sequence ID" value="NZ_CP093362.1"/>
</dbReference>
<evidence type="ECO:0000256" key="1">
    <source>
        <dbReference type="SAM" id="SignalP"/>
    </source>
</evidence>
<accession>A0ABY4PGP2</accession>
<keyword evidence="1" id="KW-0732">Signal</keyword>
<reference evidence="3 4" key="1">
    <citation type="journal article" date="2022" name="Int. J. Syst. Evol. Microbiol.">
        <title>Apilactobacillus apisilvae sp. nov., Nicolia spurrieriana gen. nov. sp. nov., Bombilactobacillus folatiphilus sp. nov. and Bombilactobacillus thymidiniphilus sp. nov., four new lactic acid bacterial isolates from stingless bees Tetragonula carbonaria and Austroplebeia australis.</title>
        <authorList>
            <person name="Oliphant S.A."/>
            <person name="Watson-Haigh N.S."/>
            <person name="Sumby K.M."/>
            <person name="Gardner J."/>
            <person name="Groom S."/>
            <person name="Jiranek V."/>
        </authorList>
    </citation>
    <scope>NUCLEOTIDE SEQUENCE [LARGE SCALE GENOMIC DNA]</scope>
    <source>
        <strain evidence="3 4">SG5_A10</strain>
    </source>
</reference>
<feature type="chain" id="PRO_5047193810" evidence="1">
    <location>
        <begin position="24"/>
        <end position="299"/>
    </location>
</feature>